<evidence type="ECO:0000313" key="3">
    <source>
        <dbReference type="EMBL" id="ESN96980.1"/>
    </source>
</evidence>
<proteinExistence type="predicted"/>
<dbReference type="Pfam" id="PF16727">
    <property type="entry name" value="REV1_C"/>
    <property type="match status" value="1"/>
</dbReference>
<keyword evidence="5" id="KW-1185">Reference proteome</keyword>
<evidence type="ECO:0000256" key="1">
    <source>
        <dbReference type="SAM" id="MobiDB-lite"/>
    </source>
</evidence>
<feature type="domain" description="DNA repair protein Rev1 C-terminal" evidence="2">
    <location>
        <begin position="197"/>
        <end position="276"/>
    </location>
</feature>
<dbReference type="EMBL" id="AMQM01006551">
    <property type="status" value="NOT_ANNOTATED_CDS"/>
    <property type="molecule type" value="Genomic_DNA"/>
</dbReference>
<reference evidence="3 5" key="2">
    <citation type="journal article" date="2013" name="Nature">
        <title>Insights into bilaterian evolution from three spiralian genomes.</title>
        <authorList>
            <person name="Simakov O."/>
            <person name="Marletaz F."/>
            <person name="Cho S.J."/>
            <person name="Edsinger-Gonzales E."/>
            <person name="Havlak P."/>
            <person name="Hellsten U."/>
            <person name="Kuo D.H."/>
            <person name="Larsson T."/>
            <person name="Lv J."/>
            <person name="Arendt D."/>
            <person name="Savage R."/>
            <person name="Osoegawa K."/>
            <person name="de Jong P."/>
            <person name="Grimwood J."/>
            <person name="Chapman J.A."/>
            <person name="Shapiro H."/>
            <person name="Aerts A."/>
            <person name="Otillar R.P."/>
            <person name="Terry A.Y."/>
            <person name="Boore J.L."/>
            <person name="Grigoriev I.V."/>
            <person name="Lindberg D.R."/>
            <person name="Seaver E.C."/>
            <person name="Weisblat D.A."/>
            <person name="Putnam N.H."/>
            <person name="Rokhsar D.S."/>
        </authorList>
    </citation>
    <scope>NUCLEOTIDE SEQUENCE</scope>
</reference>
<dbReference type="InterPro" id="IPR031991">
    <property type="entry name" value="Rev1_C"/>
</dbReference>
<feature type="region of interest" description="Disordered" evidence="1">
    <location>
        <begin position="75"/>
        <end position="157"/>
    </location>
</feature>
<gene>
    <name evidence="4" type="primary">20206957</name>
    <name evidence="3" type="ORF">HELRODRAFT_178786</name>
</gene>
<dbReference type="HOGENOM" id="CLU_1002135_0_0_1"/>
<dbReference type="GeneID" id="20206957"/>
<dbReference type="RefSeq" id="XP_009025099.1">
    <property type="nucleotide sequence ID" value="XM_009026851.1"/>
</dbReference>
<evidence type="ECO:0000313" key="4">
    <source>
        <dbReference type="EnsemblMetazoa" id="HelroP178786"/>
    </source>
</evidence>
<name>T1FDQ8_HELRO</name>
<evidence type="ECO:0000259" key="2">
    <source>
        <dbReference type="Pfam" id="PF16727"/>
    </source>
</evidence>
<dbReference type="Gene3D" id="1.20.58.1280">
    <property type="entry name" value="DNA repair protein Rev1, C-terminal domain"/>
    <property type="match status" value="1"/>
</dbReference>
<dbReference type="EMBL" id="KB097487">
    <property type="protein sequence ID" value="ESN96980.1"/>
    <property type="molecule type" value="Genomic_DNA"/>
</dbReference>
<evidence type="ECO:0000313" key="5">
    <source>
        <dbReference type="Proteomes" id="UP000015101"/>
    </source>
</evidence>
<dbReference type="InParanoid" id="T1FDQ8"/>
<dbReference type="KEGG" id="hro:HELRODRAFT_178786"/>
<reference evidence="4" key="3">
    <citation type="submission" date="2015-06" db="UniProtKB">
        <authorList>
            <consortium name="EnsemblMetazoa"/>
        </authorList>
    </citation>
    <scope>IDENTIFICATION</scope>
</reference>
<feature type="compositionally biased region" description="Basic and acidic residues" evidence="1">
    <location>
        <begin position="123"/>
        <end position="136"/>
    </location>
</feature>
<organism evidence="4 5">
    <name type="scientific">Helobdella robusta</name>
    <name type="common">Californian leech</name>
    <dbReference type="NCBI Taxonomy" id="6412"/>
    <lineage>
        <taxon>Eukaryota</taxon>
        <taxon>Metazoa</taxon>
        <taxon>Spiralia</taxon>
        <taxon>Lophotrochozoa</taxon>
        <taxon>Annelida</taxon>
        <taxon>Clitellata</taxon>
        <taxon>Hirudinea</taxon>
        <taxon>Rhynchobdellida</taxon>
        <taxon>Glossiphoniidae</taxon>
        <taxon>Helobdella</taxon>
    </lineage>
</organism>
<dbReference type="Proteomes" id="UP000015101">
    <property type="component" value="Unassembled WGS sequence"/>
</dbReference>
<sequence>MPTDIREELMNERTKELLIRKQQFIKRPPSPPPQQQKQPQQLQPFIKLMNLESPKKLMPTTSRRGRKRKCFEISKQTNKQQQQQPKVKQQQRQIQIQRKHRDQQNLHHSRLPGSKRLNIVYEKGGDDNPVKEDQSESKVFSTSNNLLGNQNRDSRLDPQLHQDVDHQHQHQQLDSLKAKSELDENKNHFSRFTSLQDIKNEIKMWTDFSSAPNEYDVCHFTEYLMSLLESHDTRRVFLILKYIQRLDNLEECWQVRLKTVVTTVQAVVRSLFSGQLKL</sequence>
<dbReference type="AlphaFoldDB" id="T1FDQ8"/>
<dbReference type="InterPro" id="IPR038401">
    <property type="entry name" value="Rev1_C_sf"/>
</dbReference>
<accession>T1FDQ8</accession>
<protein>
    <recommendedName>
        <fullName evidence="2">DNA repair protein Rev1 C-terminal domain-containing protein</fullName>
    </recommendedName>
</protein>
<feature type="compositionally biased region" description="Low complexity" evidence="1">
    <location>
        <begin position="75"/>
        <end position="96"/>
    </location>
</feature>
<dbReference type="EnsemblMetazoa" id="HelroT178786">
    <property type="protein sequence ID" value="HelroP178786"/>
    <property type="gene ID" value="HelroG178786"/>
</dbReference>
<reference evidence="5" key="1">
    <citation type="submission" date="2012-12" db="EMBL/GenBank/DDBJ databases">
        <authorList>
            <person name="Hellsten U."/>
            <person name="Grimwood J."/>
            <person name="Chapman J.A."/>
            <person name="Shapiro H."/>
            <person name="Aerts A."/>
            <person name="Otillar R.P."/>
            <person name="Terry A.Y."/>
            <person name="Boore J.L."/>
            <person name="Simakov O."/>
            <person name="Marletaz F."/>
            <person name="Cho S.-J."/>
            <person name="Edsinger-Gonzales E."/>
            <person name="Havlak P."/>
            <person name="Kuo D.-H."/>
            <person name="Larsson T."/>
            <person name="Lv J."/>
            <person name="Arendt D."/>
            <person name="Savage R."/>
            <person name="Osoegawa K."/>
            <person name="de Jong P."/>
            <person name="Lindberg D.R."/>
            <person name="Seaver E.C."/>
            <person name="Weisblat D.A."/>
            <person name="Putnam N.H."/>
            <person name="Grigoriev I.V."/>
            <person name="Rokhsar D.S."/>
        </authorList>
    </citation>
    <scope>NUCLEOTIDE SEQUENCE</scope>
</reference>
<feature type="compositionally biased region" description="Polar residues" evidence="1">
    <location>
        <begin position="137"/>
        <end position="151"/>
    </location>
</feature>
<dbReference type="CTD" id="20206957"/>